<keyword evidence="3" id="KW-1185">Reference proteome</keyword>
<accession>A0AAV4N0W0</accession>
<dbReference type="AlphaFoldDB" id="A0AAV4N0W0"/>
<dbReference type="EMBL" id="BPLQ01001016">
    <property type="protein sequence ID" value="GIX77480.1"/>
    <property type="molecule type" value="Genomic_DNA"/>
</dbReference>
<proteinExistence type="predicted"/>
<sequence length="102" mass="11533">MVSLLGITTPPHHTKKEPQNPKLNFTTAPFLVCELRNYNKINRMNKKKKERREGKAKSFLCPQPFRWMTSGSYCNCNCNLVSLMSGRSPFIAGDGPCIVAGW</sequence>
<comment type="caution">
    <text evidence="2">The sequence shown here is derived from an EMBL/GenBank/DDBJ whole genome shotgun (WGS) entry which is preliminary data.</text>
</comment>
<gene>
    <name evidence="2" type="ORF">CDAR_491851</name>
</gene>
<evidence type="ECO:0000313" key="3">
    <source>
        <dbReference type="Proteomes" id="UP001054837"/>
    </source>
</evidence>
<reference evidence="2 3" key="1">
    <citation type="submission" date="2021-06" db="EMBL/GenBank/DDBJ databases">
        <title>Caerostris darwini draft genome.</title>
        <authorList>
            <person name="Kono N."/>
            <person name="Arakawa K."/>
        </authorList>
    </citation>
    <scope>NUCLEOTIDE SEQUENCE [LARGE SCALE GENOMIC DNA]</scope>
</reference>
<dbReference type="Proteomes" id="UP001054837">
    <property type="component" value="Unassembled WGS sequence"/>
</dbReference>
<organism evidence="2 3">
    <name type="scientific">Caerostris darwini</name>
    <dbReference type="NCBI Taxonomy" id="1538125"/>
    <lineage>
        <taxon>Eukaryota</taxon>
        <taxon>Metazoa</taxon>
        <taxon>Ecdysozoa</taxon>
        <taxon>Arthropoda</taxon>
        <taxon>Chelicerata</taxon>
        <taxon>Arachnida</taxon>
        <taxon>Araneae</taxon>
        <taxon>Araneomorphae</taxon>
        <taxon>Entelegynae</taxon>
        <taxon>Araneoidea</taxon>
        <taxon>Araneidae</taxon>
        <taxon>Caerostris</taxon>
    </lineage>
</organism>
<protein>
    <submittedName>
        <fullName evidence="2">Uncharacterized protein</fullName>
    </submittedName>
</protein>
<feature type="region of interest" description="Disordered" evidence="1">
    <location>
        <begin position="1"/>
        <end position="23"/>
    </location>
</feature>
<name>A0AAV4N0W0_9ARAC</name>
<evidence type="ECO:0000256" key="1">
    <source>
        <dbReference type="SAM" id="MobiDB-lite"/>
    </source>
</evidence>
<evidence type="ECO:0000313" key="2">
    <source>
        <dbReference type="EMBL" id="GIX77480.1"/>
    </source>
</evidence>